<organism evidence="10 11">
    <name type="scientific">Actinopolyspora mzabensis</name>
    <dbReference type="NCBI Taxonomy" id="995066"/>
    <lineage>
        <taxon>Bacteria</taxon>
        <taxon>Bacillati</taxon>
        <taxon>Actinomycetota</taxon>
        <taxon>Actinomycetes</taxon>
        <taxon>Actinopolysporales</taxon>
        <taxon>Actinopolysporaceae</taxon>
        <taxon>Actinopolyspora</taxon>
    </lineage>
</organism>
<dbReference type="GO" id="GO:0005886">
    <property type="term" value="C:plasma membrane"/>
    <property type="evidence" value="ECO:0007669"/>
    <property type="project" value="UniProtKB-SubCell"/>
</dbReference>
<evidence type="ECO:0000256" key="8">
    <source>
        <dbReference type="SAM" id="Phobius"/>
    </source>
</evidence>
<dbReference type="Gene3D" id="1.20.144.10">
    <property type="entry name" value="Phosphatidic acid phosphatase type 2/haloperoxidase"/>
    <property type="match status" value="1"/>
</dbReference>
<feature type="domain" description="Phosphatidic acid phosphatase type 2/haloperoxidase" evidence="9">
    <location>
        <begin position="84"/>
        <end position="194"/>
    </location>
</feature>
<dbReference type="RefSeq" id="WP_218120205.1">
    <property type="nucleotide sequence ID" value="NZ_FNFM01000010.1"/>
</dbReference>
<dbReference type="InterPro" id="IPR000326">
    <property type="entry name" value="PAP2/HPO"/>
</dbReference>
<gene>
    <name evidence="10" type="ORF">SAMN04487820_11059</name>
</gene>
<keyword evidence="6 8" id="KW-0472">Membrane</keyword>
<evidence type="ECO:0000256" key="6">
    <source>
        <dbReference type="ARBA" id="ARBA00023136"/>
    </source>
</evidence>
<evidence type="ECO:0000256" key="7">
    <source>
        <dbReference type="SAM" id="MobiDB-lite"/>
    </source>
</evidence>
<dbReference type="Proteomes" id="UP000199213">
    <property type="component" value="Unassembled WGS sequence"/>
</dbReference>
<feature type="transmembrane region" description="Helical" evidence="8">
    <location>
        <begin position="80"/>
        <end position="97"/>
    </location>
</feature>
<evidence type="ECO:0000256" key="2">
    <source>
        <dbReference type="ARBA" id="ARBA00022475"/>
    </source>
</evidence>
<evidence type="ECO:0000313" key="11">
    <source>
        <dbReference type="Proteomes" id="UP000199213"/>
    </source>
</evidence>
<keyword evidence="11" id="KW-1185">Reference proteome</keyword>
<keyword evidence="3 8" id="KW-0812">Transmembrane</keyword>
<keyword evidence="4" id="KW-0378">Hydrolase</keyword>
<evidence type="ECO:0000256" key="3">
    <source>
        <dbReference type="ARBA" id="ARBA00022692"/>
    </source>
</evidence>
<evidence type="ECO:0000256" key="1">
    <source>
        <dbReference type="ARBA" id="ARBA00004651"/>
    </source>
</evidence>
<evidence type="ECO:0000259" key="9">
    <source>
        <dbReference type="SMART" id="SM00014"/>
    </source>
</evidence>
<proteinExistence type="predicted"/>
<feature type="transmembrane region" description="Helical" evidence="8">
    <location>
        <begin position="46"/>
        <end position="68"/>
    </location>
</feature>
<dbReference type="PANTHER" id="PTHR14969:SF62">
    <property type="entry name" value="DECAPRENYLPHOSPHORYL-5-PHOSPHORIBOSE PHOSPHATASE RV3807C-RELATED"/>
    <property type="match status" value="1"/>
</dbReference>
<dbReference type="PANTHER" id="PTHR14969">
    <property type="entry name" value="SPHINGOSINE-1-PHOSPHATE PHOSPHOHYDROLASE"/>
    <property type="match status" value="1"/>
</dbReference>
<keyword evidence="5 8" id="KW-1133">Transmembrane helix</keyword>
<accession>A0A1G9DFE1</accession>
<reference evidence="11" key="1">
    <citation type="submission" date="2016-10" db="EMBL/GenBank/DDBJ databases">
        <authorList>
            <person name="Varghese N."/>
            <person name="Submissions S."/>
        </authorList>
    </citation>
    <scope>NUCLEOTIDE SEQUENCE [LARGE SCALE GENOMIC DNA]</scope>
    <source>
        <strain evidence="11">DSM 45460</strain>
    </source>
</reference>
<name>A0A1G9DFE1_ACTMZ</name>
<keyword evidence="2" id="KW-1003">Cell membrane</keyword>
<dbReference type="SUPFAM" id="SSF48317">
    <property type="entry name" value="Acid phosphatase/Vanadium-dependent haloperoxidase"/>
    <property type="match status" value="1"/>
</dbReference>
<dbReference type="SMART" id="SM00014">
    <property type="entry name" value="acidPPc"/>
    <property type="match status" value="1"/>
</dbReference>
<comment type="subcellular location">
    <subcellularLocation>
        <location evidence="1">Cell membrane</location>
        <topology evidence="1">Multi-pass membrane protein</topology>
    </subcellularLocation>
</comment>
<dbReference type="AlphaFoldDB" id="A0A1G9DFE1"/>
<feature type="transmembrane region" description="Helical" evidence="8">
    <location>
        <begin position="181"/>
        <end position="205"/>
    </location>
</feature>
<evidence type="ECO:0000313" key="10">
    <source>
        <dbReference type="EMBL" id="SDK62605.1"/>
    </source>
</evidence>
<protein>
    <submittedName>
        <fullName evidence="10">Undecaprenyl-diphosphatase</fullName>
    </submittedName>
</protein>
<dbReference type="Pfam" id="PF01569">
    <property type="entry name" value="PAP2"/>
    <property type="match status" value="1"/>
</dbReference>
<feature type="transmembrane region" description="Helical" evidence="8">
    <location>
        <begin position="157"/>
        <end position="175"/>
    </location>
</feature>
<feature type="region of interest" description="Disordered" evidence="7">
    <location>
        <begin position="215"/>
        <end position="287"/>
    </location>
</feature>
<evidence type="ECO:0000256" key="4">
    <source>
        <dbReference type="ARBA" id="ARBA00022801"/>
    </source>
</evidence>
<sequence length="287" mass="30913">MYETGPSNGLTTLTSNRAVSGVEDVPDVSANWYLHIIEFANSTPDFVHLLAILFTDGSLFVMAAVLAWGMWRARGLPARGMAFALLAPFGMIAAYLVNDTIKGFFEVGRPCRLLSDVNTIAVCDPPGDWSFPSNHSAVAGATAVAIVFAWRRLGVPALLVGISTAASRVFVGAHFPHDVVVGFLVGASVVLLVMLLGVHPASLAVEKLRDTPRLGKLLTKGDQPEHRTTDSAPEPLTQPIETQPVDPPTQPVELPTQPIAVQRNAEQRTAGQRPTERRQETYSNSTR</sequence>
<evidence type="ECO:0000256" key="5">
    <source>
        <dbReference type="ARBA" id="ARBA00022989"/>
    </source>
</evidence>
<dbReference type="InterPro" id="IPR036938">
    <property type="entry name" value="PAP2/HPO_sf"/>
</dbReference>
<dbReference type="EMBL" id="FNFM01000010">
    <property type="protein sequence ID" value="SDK62605.1"/>
    <property type="molecule type" value="Genomic_DNA"/>
</dbReference>
<dbReference type="GO" id="GO:0016787">
    <property type="term" value="F:hydrolase activity"/>
    <property type="evidence" value="ECO:0007669"/>
    <property type="project" value="UniProtKB-KW"/>
</dbReference>